<dbReference type="InterPro" id="IPR020449">
    <property type="entry name" value="Tscrpt_reg_AraC-type_HTH"/>
</dbReference>
<evidence type="ECO:0000259" key="4">
    <source>
        <dbReference type="PROSITE" id="PS01124"/>
    </source>
</evidence>
<dbReference type="InterPro" id="IPR032687">
    <property type="entry name" value="AraC-type_N"/>
</dbReference>
<gene>
    <name evidence="5" type="ORF">ACFO5Q_05755</name>
</gene>
<dbReference type="PANTHER" id="PTHR47894:SF1">
    <property type="entry name" value="HTH-TYPE TRANSCRIPTIONAL REGULATOR VQSM"/>
    <property type="match status" value="1"/>
</dbReference>
<dbReference type="PRINTS" id="PR00032">
    <property type="entry name" value="HTHARAC"/>
</dbReference>
<proteinExistence type="predicted"/>
<comment type="caution">
    <text evidence="5">The sequence shown here is derived from an EMBL/GenBank/DDBJ whole genome shotgun (WGS) entry which is preliminary data.</text>
</comment>
<reference evidence="6" key="1">
    <citation type="journal article" date="2019" name="Int. J. Syst. Evol. Microbiol.">
        <title>The Global Catalogue of Microorganisms (GCM) 10K type strain sequencing project: providing services to taxonomists for standard genome sequencing and annotation.</title>
        <authorList>
            <consortium name="The Broad Institute Genomics Platform"/>
            <consortium name="The Broad Institute Genome Sequencing Center for Infectious Disease"/>
            <person name="Wu L."/>
            <person name="Ma J."/>
        </authorList>
    </citation>
    <scope>NUCLEOTIDE SEQUENCE [LARGE SCALE GENOMIC DNA]</scope>
    <source>
        <strain evidence="6">CGMCC 1.15304</strain>
    </source>
</reference>
<name>A0ABV8U961_9PROT</name>
<dbReference type="SMART" id="SM00342">
    <property type="entry name" value="HTH_ARAC"/>
    <property type="match status" value="1"/>
</dbReference>
<dbReference type="EMBL" id="JBHSCR010000003">
    <property type="protein sequence ID" value="MFC4347343.1"/>
    <property type="molecule type" value="Genomic_DNA"/>
</dbReference>
<dbReference type="Gene3D" id="1.10.10.60">
    <property type="entry name" value="Homeodomain-like"/>
    <property type="match status" value="1"/>
</dbReference>
<dbReference type="SUPFAM" id="SSF46689">
    <property type="entry name" value="Homeodomain-like"/>
    <property type="match status" value="1"/>
</dbReference>
<organism evidence="5 6">
    <name type="scientific">Kordiimonas lipolytica</name>
    <dbReference type="NCBI Taxonomy" id="1662421"/>
    <lineage>
        <taxon>Bacteria</taxon>
        <taxon>Pseudomonadati</taxon>
        <taxon>Pseudomonadota</taxon>
        <taxon>Alphaproteobacteria</taxon>
        <taxon>Kordiimonadales</taxon>
        <taxon>Kordiimonadaceae</taxon>
        <taxon>Kordiimonas</taxon>
    </lineage>
</organism>
<dbReference type="InterPro" id="IPR018060">
    <property type="entry name" value="HTH_AraC"/>
</dbReference>
<evidence type="ECO:0000256" key="1">
    <source>
        <dbReference type="ARBA" id="ARBA00023015"/>
    </source>
</evidence>
<evidence type="ECO:0000313" key="5">
    <source>
        <dbReference type="EMBL" id="MFC4347343.1"/>
    </source>
</evidence>
<evidence type="ECO:0000313" key="6">
    <source>
        <dbReference type="Proteomes" id="UP001595776"/>
    </source>
</evidence>
<keyword evidence="2" id="KW-0238">DNA-binding</keyword>
<dbReference type="PROSITE" id="PS01124">
    <property type="entry name" value="HTH_ARAC_FAMILY_2"/>
    <property type="match status" value="1"/>
</dbReference>
<dbReference type="Pfam" id="PF12833">
    <property type="entry name" value="HTH_18"/>
    <property type="match status" value="1"/>
</dbReference>
<evidence type="ECO:0000256" key="2">
    <source>
        <dbReference type="ARBA" id="ARBA00023125"/>
    </source>
</evidence>
<dbReference type="Pfam" id="PF12625">
    <property type="entry name" value="Arabinose_bd"/>
    <property type="match status" value="1"/>
</dbReference>
<dbReference type="InterPro" id="IPR009057">
    <property type="entry name" value="Homeodomain-like_sf"/>
</dbReference>
<dbReference type="RefSeq" id="WP_068152766.1">
    <property type="nucleotide sequence ID" value="NZ_JBHSCR010000003.1"/>
</dbReference>
<dbReference type="Proteomes" id="UP001595776">
    <property type="component" value="Unassembled WGS sequence"/>
</dbReference>
<feature type="domain" description="HTH araC/xylS-type" evidence="4">
    <location>
        <begin position="227"/>
        <end position="326"/>
    </location>
</feature>
<keyword evidence="3" id="KW-0804">Transcription</keyword>
<keyword evidence="6" id="KW-1185">Reference proteome</keyword>
<protein>
    <submittedName>
        <fullName evidence="5">AraC family transcriptional regulator ligand-binding domain-containing protein</fullName>
    </submittedName>
</protein>
<dbReference type="PANTHER" id="PTHR47894">
    <property type="entry name" value="HTH-TYPE TRANSCRIPTIONAL REGULATOR GADX"/>
    <property type="match status" value="1"/>
</dbReference>
<evidence type="ECO:0000256" key="3">
    <source>
        <dbReference type="ARBA" id="ARBA00023163"/>
    </source>
</evidence>
<accession>A0ABV8U961</accession>
<sequence>MNDTVLTRYLATLVDVMHAEYGVAPGALYKAAGIAPLAEGRVGEETAEALWVAAEKLSGDGLLGLKVGARVRYSSYSTLGHLLVTAKTVGESLKAACDLAFYVGAAGQLHMEEAADECAIVYEPLRADWRAPFVRSEAVLLPMVRFARWASPGVEPKQVILTRPIPPKPQAFVDAFGAPVTFGGRRHAVVWDAAALSQPMNDANPALNEMLRAHVEAEIPKKEGVLAQVKATLLKALSDGTDVSITAAAKAVGMSERSLQRALAAEGAAFRDMLTEVRRNEACRLLKETALPVSDIAIRLGYSEPAAFVRAFRRWFQASPAQWRKLARK</sequence>
<keyword evidence="1" id="KW-0805">Transcription regulation</keyword>